<dbReference type="EMBL" id="JAJCQG010000184">
    <property type="protein sequence ID" value="MCB7283839.1"/>
    <property type="molecule type" value="Genomic_DNA"/>
</dbReference>
<gene>
    <name evidence="1" type="ORF">LI282_22885</name>
</gene>
<reference evidence="1" key="1">
    <citation type="submission" date="2021-10" db="EMBL/GenBank/DDBJ databases">
        <title>Collection of gut derived symbiotic bacterial strains cultured from healthy donors.</title>
        <authorList>
            <person name="Lin H."/>
            <person name="Littmann E."/>
            <person name="Kohout C."/>
            <person name="Pamer E.G."/>
        </authorList>
    </citation>
    <scope>NUCLEOTIDE SEQUENCE</scope>
    <source>
        <strain evidence="1">DFI.1.167</strain>
    </source>
</reference>
<dbReference type="Proteomes" id="UP001199363">
    <property type="component" value="Unassembled WGS sequence"/>
</dbReference>
<dbReference type="AlphaFoldDB" id="A0AAW4V6F2"/>
<sequence>MTETGASDGTGARGMCLFLCAAMFTHGHAVVTGRHKVTPARPGSGIAGG</sequence>
<comment type="caution">
    <text evidence="1">The sequence shown here is derived from an EMBL/GenBank/DDBJ whole genome shotgun (WGS) entry which is preliminary data.</text>
</comment>
<proteinExistence type="predicted"/>
<dbReference type="RefSeq" id="WP_010183614.1">
    <property type="nucleotide sequence ID" value="NZ_JAJCOQ010000182.1"/>
</dbReference>
<evidence type="ECO:0000313" key="1">
    <source>
        <dbReference type="EMBL" id="MCB7283839.1"/>
    </source>
</evidence>
<protein>
    <submittedName>
        <fullName evidence="1">Uncharacterized protein</fullName>
    </submittedName>
</protein>
<accession>A0AAW4V6F2</accession>
<organism evidence="1 2">
    <name type="scientific">Phocaeicola vulgatus</name>
    <name type="common">Bacteroides vulgatus</name>
    <dbReference type="NCBI Taxonomy" id="821"/>
    <lineage>
        <taxon>Bacteria</taxon>
        <taxon>Pseudomonadati</taxon>
        <taxon>Bacteroidota</taxon>
        <taxon>Bacteroidia</taxon>
        <taxon>Bacteroidales</taxon>
        <taxon>Bacteroidaceae</taxon>
        <taxon>Phocaeicola</taxon>
    </lineage>
</organism>
<evidence type="ECO:0000313" key="2">
    <source>
        <dbReference type="Proteomes" id="UP001199363"/>
    </source>
</evidence>
<name>A0AAW4V6F2_PHOVU</name>